<dbReference type="AlphaFoldDB" id="A0A382M326"/>
<name>A0A382M326_9ZZZZ</name>
<reference evidence="2" key="1">
    <citation type="submission" date="2018-05" db="EMBL/GenBank/DDBJ databases">
        <authorList>
            <person name="Lanie J.A."/>
            <person name="Ng W.-L."/>
            <person name="Kazmierczak K.M."/>
            <person name="Andrzejewski T.M."/>
            <person name="Davidsen T.M."/>
            <person name="Wayne K.J."/>
            <person name="Tettelin H."/>
            <person name="Glass J.I."/>
            <person name="Rusch D."/>
            <person name="Podicherti R."/>
            <person name="Tsui H.-C.T."/>
            <person name="Winkler M.E."/>
        </authorList>
    </citation>
    <scope>NUCLEOTIDE SEQUENCE</scope>
</reference>
<gene>
    <name evidence="2" type="ORF">METZ01_LOCUS295872</name>
</gene>
<dbReference type="EMBL" id="UINC01090776">
    <property type="protein sequence ID" value="SVC43018.1"/>
    <property type="molecule type" value="Genomic_DNA"/>
</dbReference>
<evidence type="ECO:0000256" key="1">
    <source>
        <dbReference type="SAM" id="Coils"/>
    </source>
</evidence>
<evidence type="ECO:0000313" key="2">
    <source>
        <dbReference type="EMBL" id="SVC43018.1"/>
    </source>
</evidence>
<feature type="coiled-coil region" evidence="1">
    <location>
        <begin position="139"/>
        <end position="166"/>
    </location>
</feature>
<organism evidence="2">
    <name type="scientific">marine metagenome</name>
    <dbReference type="NCBI Taxonomy" id="408172"/>
    <lineage>
        <taxon>unclassified sequences</taxon>
        <taxon>metagenomes</taxon>
        <taxon>ecological metagenomes</taxon>
    </lineage>
</organism>
<evidence type="ECO:0008006" key="3">
    <source>
        <dbReference type="Google" id="ProtNLM"/>
    </source>
</evidence>
<proteinExistence type="predicted"/>
<sequence>KKIAKIQAEIDKVKDEMRSEGFLVPDYSIHMNQFWAAHRKIAKNEKLTPSEQAARDKGIIPDEIGYNPTSFNQKVKNRNVHDYFAGDRRKLDDDKFKLETEYYQAKKAREIIDEALSENTAQKHIFQLQEWTPSARTKLQKHTEKMEGAQKKVEDIEEQITEAKAKWAADAQALDVEQKLLEAGTYQQKVIMQGAEMGRYVVIPLEDAKRSPQLFRQFMEGKEWGAKDLLSGYTQTQLFSPKFGWMNYMPLEGLSKGSFGKGTLTPNELMTDGADSLSGGGLGAKLLRQSDMDEPLEELFVRPIKGIKEMTLEELDRAAIARFNKPYKQLSNADKKTLKELDQKKREAQLDYALRVRQVRPEIPDDLMKDLIYKVYRSKVKLSPTGRWIE</sequence>
<feature type="non-terminal residue" evidence="2">
    <location>
        <position position="390"/>
    </location>
</feature>
<feature type="non-terminal residue" evidence="2">
    <location>
        <position position="1"/>
    </location>
</feature>
<protein>
    <recommendedName>
        <fullName evidence="3">Large polyvalent protein associated domain-containing protein</fullName>
    </recommendedName>
</protein>
<accession>A0A382M326</accession>
<keyword evidence="1" id="KW-0175">Coiled coil</keyword>